<dbReference type="InterPro" id="IPR000073">
    <property type="entry name" value="AB_hydrolase_1"/>
</dbReference>
<evidence type="ECO:0000256" key="1">
    <source>
        <dbReference type="ARBA" id="ARBA00004196"/>
    </source>
</evidence>
<dbReference type="InterPro" id="IPR029058">
    <property type="entry name" value="AB_hydrolase_fold"/>
</dbReference>
<dbReference type="OrthoDB" id="53505at2"/>
<dbReference type="SUPFAM" id="SSF53474">
    <property type="entry name" value="alpha/beta-Hydrolases"/>
    <property type="match status" value="1"/>
</dbReference>
<dbReference type="GO" id="GO:0016020">
    <property type="term" value="C:membrane"/>
    <property type="evidence" value="ECO:0007669"/>
    <property type="project" value="TreeGrafter"/>
</dbReference>
<evidence type="ECO:0000256" key="3">
    <source>
        <dbReference type="ARBA" id="ARBA00022801"/>
    </source>
</evidence>
<evidence type="ECO:0000313" key="6">
    <source>
        <dbReference type="Proteomes" id="UP000033558"/>
    </source>
</evidence>
<comment type="caution">
    <text evidence="5">The sequence shown here is derived from an EMBL/GenBank/DDBJ whole genome shotgun (WGS) entry which is preliminary data.</text>
</comment>
<evidence type="ECO:0000313" key="5">
    <source>
        <dbReference type="EMBL" id="KJY60458.1"/>
    </source>
</evidence>
<dbReference type="Gene3D" id="3.40.50.1820">
    <property type="entry name" value="alpha/beta hydrolase"/>
    <property type="match status" value="1"/>
</dbReference>
<dbReference type="PANTHER" id="PTHR43798:SF31">
    <property type="entry name" value="AB HYDROLASE SUPERFAMILY PROTEIN YCLE"/>
    <property type="match status" value="1"/>
</dbReference>
<dbReference type="GO" id="GO:0004177">
    <property type="term" value="F:aminopeptidase activity"/>
    <property type="evidence" value="ECO:0007669"/>
    <property type="project" value="UniProtKB-EC"/>
</dbReference>
<protein>
    <recommendedName>
        <fullName evidence="4">AB hydrolase-1 domain-containing protein</fullName>
    </recommendedName>
</protein>
<accession>A0A0F4LQ62</accession>
<dbReference type="GO" id="GO:0030313">
    <property type="term" value="C:cell envelope"/>
    <property type="evidence" value="ECO:0007669"/>
    <property type="project" value="UniProtKB-SubCell"/>
</dbReference>
<dbReference type="STRING" id="1218492.JG30_15820"/>
<dbReference type="PATRIC" id="fig|1218492.5.peg.1638"/>
<sequence>MTSIIESVYLNHIQLYFSINPDSLHKPLILYLHGGPGDSCIPLTQKFNASLEEHFNFINLEQRGAGLSYYKFSAHRPPRIATFIEDIHSFVEYLLKRFNQERLILIGHSWGSVLGMLFIQRYPQLIAQYIGVGQVINMRHNLQLQVQFLKQQGVKLKKLDLKHNLISDSLYLTKKIVQQQGSLYGKTNYAMLIKPFLTAKAYPLTALINRLRGSQQSIKFLWPELMQINFETVQHYSVPVCFVEGRHDHHVAATLVQDYVHTLDQSVPLIWFEKSGHFPQWEQPQQFNQTITQLCL</sequence>
<dbReference type="InterPro" id="IPR050266">
    <property type="entry name" value="AB_hydrolase_sf"/>
</dbReference>
<comment type="subcellular location">
    <subcellularLocation>
        <location evidence="1">Cell envelope</location>
    </subcellularLocation>
</comment>
<dbReference type="GO" id="GO:0006508">
    <property type="term" value="P:proteolysis"/>
    <property type="evidence" value="ECO:0007669"/>
    <property type="project" value="InterPro"/>
</dbReference>
<keyword evidence="6" id="KW-1185">Reference proteome</keyword>
<comment type="similarity">
    <text evidence="2">Belongs to the peptidase S33 family.</text>
</comment>
<name>A0A0F4LQ62_9LACO</name>
<reference evidence="5 6" key="1">
    <citation type="submission" date="2015-01" db="EMBL/GenBank/DDBJ databases">
        <title>Comparative genomics of the lactic acid bacteria isolated from the honey bee gut.</title>
        <authorList>
            <person name="Ellegaard K.M."/>
            <person name="Tamarit D."/>
            <person name="Javelind E."/>
            <person name="Olofsson T."/>
            <person name="Andersson S.G."/>
            <person name="Vasquez A."/>
        </authorList>
    </citation>
    <scope>NUCLEOTIDE SEQUENCE [LARGE SCALE GENOMIC DNA]</scope>
    <source>
        <strain evidence="5 6">Bin4</strain>
    </source>
</reference>
<evidence type="ECO:0000256" key="2">
    <source>
        <dbReference type="ARBA" id="ARBA00010088"/>
    </source>
</evidence>
<dbReference type="AlphaFoldDB" id="A0A0F4LQ62"/>
<dbReference type="HOGENOM" id="CLU_049285_1_1_9"/>
<keyword evidence="3" id="KW-0378">Hydrolase</keyword>
<evidence type="ECO:0000259" key="4">
    <source>
        <dbReference type="Pfam" id="PF00561"/>
    </source>
</evidence>
<dbReference type="RefSeq" id="WP_046317809.1">
    <property type="nucleotide sequence ID" value="NZ_JBHSZT010000003.1"/>
</dbReference>
<proteinExistence type="inferred from homology"/>
<organism evidence="5 6">
    <name type="scientific">Bombilactobacillus mellifer</name>
    <dbReference type="NCBI Taxonomy" id="1218492"/>
    <lineage>
        <taxon>Bacteria</taxon>
        <taxon>Bacillati</taxon>
        <taxon>Bacillota</taxon>
        <taxon>Bacilli</taxon>
        <taxon>Lactobacillales</taxon>
        <taxon>Lactobacillaceae</taxon>
        <taxon>Bombilactobacillus</taxon>
    </lineage>
</organism>
<dbReference type="InterPro" id="IPR002410">
    <property type="entry name" value="Peptidase_S33"/>
</dbReference>
<dbReference type="PRINTS" id="PR00793">
    <property type="entry name" value="PROAMNOPTASE"/>
</dbReference>
<dbReference type="Proteomes" id="UP000033558">
    <property type="component" value="Unassembled WGS sequence"/>
</dbReference>
<dbReference type="EMBL" id="JXJQ01000011">
    <property type="protein sequence ID" value="KJY60458.1"/>
    <property type="molecule type" value="Genomic_DNA"/>
</dbReference>
<dbReference type="Pfam" id="PF00561">
    <property type="entry name" value="Abhydrolase_1"/>
    <property type="match status" value="1"/>
</dbReference>
<gene>
    <name evidence="5" type="ORF">JG30_15820</name>
</gene>
<feature type="domain" description="AB hydrolase-1" evidence="4">
    <location>
        <begin position="27"/>
        <end position="282"/>
    </location>
</feature>
<dbReference type="PANTHER" id="PTHR43798">
    <property type="entry name" value="MONOACYLGLYCEROL LIPASE"/>
    <property type="match status" value="1"/>
</dbReference>